<organism evidence="1 2">
    <name type="scientific">Melastoma candidum</name>
    <dbReference type="NCBI Taxonomy" id="119954"/>
    <lineage>
        <taxon>Eukaryota</taxon>
        <taxon>Viridiplantae</taxon>
        <taxon>Streptophyta</taxon>
        <taxon>Embryophyta</taxon>
        <taxon>Tracheophyta</taxon>
        <taxon>Spermatophyta</taxon>
        <taxon>Magnoliopsida</taxon>
        <taxon>eudicotyledons</taxon>
        <taxon>Gunneridae</taxon>
        <taxon>Pentapetalae</taxon>
        <taxon>rosids</taxon>
        <taxon>malvids</taxon>
        <taxon>Myrtales</taxon>
        <taxon>Melastomataceae</taxon>
        <taxon>Melastomatoideae</taxon>
        <taxon>Melastomateae</taxon>
        <taxon>Melastoma</taxon>
    </lineage>
</organism>
<accession>A0ACB9M4U0</accession>
<protein>
    <submittedName>
        <fullName evidence="1">Uncharacterized protein</fullName>
    </submittedName>
</protein>
<gene>
    <name evidence="1" type="ORF">MLD38_032093</name>
</gene>
<dbReference type="Proteomes" id="UP001057402">
    <property type="component" value="Chromosome 10"/>
</dbReference>
<keyword evidence="2" id="KW-1185">Reference proteome</keyword>
<reference evidence="2" key="1">
    <citation type="journal article" date="2023" name="Front. Plant Sci.">
        <title>Chromosomal-level genome assembly of Melastoma candidum provides insights into trichome evolution.</title>
        <authorList>
            <person name="Zhong Y."/>
            <person name="Wu W."/>
            <person name="Sun C."/>
            <person name="Zou P."/>
            <person name="Liu Y."/>
            <person name="Dai S."/>
            <person name="Zhou R."/>
        </authorList>
    </citation>
    <scope>NUCLEOTIDE SEQUENCE [LARGE SCALE GENOMIC DNA]</scope>
</reference>
<proteinExistence type="predicted"/>
<evidence type="ECO:0000313" key="2">
    <source>
        <dbReference type="Proteomes" id="UP001057402"/>
    </source>
</evidence>
<comment type="caution">
    <text evidence="1">The sequence shown here is derived from an EMBL/GenBank/DDBJ whole genome shotgun (WGS) entry which is preliminary data.</text>
</comment>
<dbReference type="EMBL" id="CM042889">
    <property type="protein sequence ID" value="KAI4318379.1"/>
    <property type="molecule type" value="Genomic_DNA"/>
</dbReference>
<evidence type="ECO:0000313" key="1">
    <source>
        <dbReference type="EMBL" id="KAI4318379.1"/>
    </source>
</evidence>
<sequence>MRELELNPKQENVKTSVSSEIPSFSRRMSALVGIMENEAAKLSEKVKLWGFLESKSKNHPHKEEAEEEEEEENDVGIRKRAGKGVALVRRKKTEIATISDATLSLILDRFSPC</sequence>
<name>A0ACB9M4U0_9MYRT</name>